<evidence type="ECO:0000256" key="7">
    <source>
        <dbReference type="SAM" id="Phobius"/>
    </source>
</evidence>
<evidence type="ECO:0000256" key="3">
    <source>
        <dbReference type="ARBA" id="ARBA00022692"/>
    </source>
</evidence>
<dbReference type="AlphaFoldDB" id="A0A482WEN1"/>
<dbReference type="Gene3D" id="1.20.1250.20">
    <property type="entry name" value="MFS general substrate transporter like domains"/>
    <property type="match status" value="1"/>
</dbReference>
<dbReference type="InterPro" id="IPR050382">
    <property type="entry name" value="MFS_Na/Anion_cotransporter"/>
</dbReference>
<keyword evidence="3 7" id="KW-0812">Transmembrane</keyword>
<dbReference type="InterPro" id="IPR027378">
    <property type="entry name" value="Nucleotide_channel_N"/>
</dbReference>
<comment type="subcellular location">
    <subcellularLocation>
        <location evidence="1">Membrane</location>
        <topology evidence="1">Multi-pass membrane protein</topology>
    </subcellularLocation>
</comment>
<evidence type="ECO:0000313" key="9">
    <source>
        <dbReference type="Proteomes" id="UP000292052"/>
    </source>
</evidence>
<accession>A0A482WEN1</accession>
<keyword evidence="5 7" id="KW-1133">Transmembrane helix</keyword>
<feature type="transmembrane region" description="Helical" evidence="7">
    <location>
        <begin position="287"/>
        <end position="309"/>
    </location>
</feature>
<dbReference type="FunFam" id="1.20.1250.20:FF:000003">
    <property type="entry name" value="Solute carrier family 17 member 3"/>
    <property type="match status" value="1"/>
</dbReference>
<feature type="transmembrane region" description="Helical" evidence="7">
    <location>
        <begin position="103"/>
        <end position="119"/>
    </location>
</feature>
<name>A0A482WEN1_ASBVE</name>
<evidence type="ECO:0000256" key="4">
    <source>
        <dbReference type="ARBA" id="ARBA00022847"/>
    </source>
</evidence>
<evidence type="ECO:0000256" key="1">
    <source>
        <dbReference type="ARBA" id="ARBA00004141"/>
    </source>
</evidence>
<feature type="transmembrane region" description="Helical" evidence="7">
    <location>
        <begin position="230"/>
        <end position="249"/>
    </location>
</feature>
<organism evidence="8 9">
    <name type="scientific">Asbolus verrucosus</name>
    <name type="common">Desert ironclad beetle</name>
    <dbReference type="NCBI Taxonomy" id="1661398"/>
    <lineage>
        <taxon>Eukaryota</taxon>
        <taxon>Metazoa</taxon>
        <taxon>Ecdysozoa</taxon>
        <taxon>Arthropoda</taxon>
        <taxon>Hexapoda</taxon>
        <taxon>Insecta</taxon>
        <taxon>Pterygota</taxon>
        <taxon>Neoptera</taxon>
        <taxon>Endopterygota</taxon>
        <taxon>Coleoptera</taxon>
        <taxon>Polyphaga</taxon>
        <taxon>Cucujiformia</taxon>
        <taxon>Tenebrionidae</taxon>
        <taxon>Pimeliinae</taxon>
        <taxon>Asbolus</taxon>
    </lineage>
</organism>
<reference evidence="8 9" key="1">
    <citation type="submission" date="2017-03" db="EMBL/GenBank/DDBJ databases">
        <title>Genome of the blue death feigning beetle - Asbolus verrucosus.</title>
        <authorList>
            <person name="Rider S.D."/>
        </authorList>
    </citation>
    <scope>NUCLEOTIDE SEQUENCE [LARGE SCALE GENOMIC DNA]</scope>
    <source>
        <strain evidence="8">Butters</strain>
        <tissue evidence="8">Head and leg muscle</tissue>
    </source>
</reference>
<protein>
    <submittedName>
        <fullName evidence="8">Sialin</fullName>
    </submittedName>
</protein>
<keyword evidence="6 7" id="KW-0472">Membrane</keyword>
<dbReference type="EMBL" id="QDEB01002735">
    <property type="protein sequence ID" value="RZC43008.1"/>
    <property type="molecule type" value="Genomic_DNA"/>
</dbReference>
<comment type="caution">
    <text evidence="8">The sequence shown here is derived from an EMBL/GenBank/DDBJ whole genome shotgun (WGS) entry which is preliminary data.</text>
</comment>
<sequence>MLFTACFVSYTMRVNMSINIIAMVEPATSNGNISVPECTLINQKANKSIDNATQEKLVSAPDYGERYEWDTKLQGLILGSYFWGYIITSIPGGFFAEKFGPTRTVMISTLIAGALTLLGPLASSWHYIALIISRFLTGLCGGLPPYKDIFLSVPFWALIFLHFGNLWGLFFLMTAGPNFLSTVLGFNLGHTGILASLPHLARLIFGLIFGLIGDFIRTRKLVSTTIVRKGFILFSHIIPGALLLLLNLTGCDVTWSVVLLTMSLGSNGASTLTNLQNSQDLAPNFAGTLYGVANCIGSTTGFITPLIVGELTSENNGLYEWHIIFCIGATVYIVSGLVFCVFGSAELQPWNEIKEKAEKDGVQNPAFDNTSEITVKVGDSTENTKV</sequence>
<keyword evidence="2" id="KW-0813">Transport</keyword>
<feature type="transmembrane region" description="Helical" evidence="7">
    <location>
        <begin position="255"/>
        <end position="275"/>
    </location>
</feature>
<feature type="transmembrane region" description="Helical" evidence="7">
    <location>
        <begin position="200"/>
        <end position="218"/>
    </location>
</feature>
<evidence type="ECO:0000256" key="6">
    <source>
        <dbReference type="ARBA" id="ARBA00023136"/>
    </source>
</evidence>
<dbReference type="Pfam" id="PF07690">
    <property type="entry name" value="MFS_1"/>
    <property type="match status" value="1"/>
</dbReference>
<dbReference type="SUPFAM" id="SSF103473">
    <property type="entry name" value="MFS general substrate transporter"/>
    <property type="match status" value="2"/>
</dbReference>
<dbReference type="PANTHER" id="PTHR11662">
    <property type="entry name" value="SOLUTE CARRIER FAMILY 17"/>
    <property type="match status" value="1"/>
</dbReference>
<feature type="transmembrane region" description="Helical" evidence="7">
    <location>
        <begin position="155"/>
        <end position="180"/>
    </location>
</feature>
<keyword evidence="9" id="KW-1185">Reference proteome</keyword>
<gene>
    <name evidence="8" type="ORF">BDFB_003417</name>
</gene>
<evidence type="ECO:0000256" key="2">
    <source>
        <dbReference type="ARBA" id="ARBA00022448"/>
    </source>
</evidence>
<evidence type="ECO:0000256" key="5">
    <source>
        <dbReference type="ARBA" id="ARBA00022989"/>
    </source>
</evidence>
<dbReference type="Proteomes" id="UP000292052">
    <property type="component" value="Unassembled WGS sequence"/>
</dbReference>
<dbReference type="InterPro" id="IPR036259">
    <property type="entry name" value="MFS_trans_sf"/>
</dbReference>
<evidence type="ECO:0000313" key="8">
    <source>
        <dbReference type="EMBL" id="RZC43008.1"/>
    </source>
</evidence>
<dbReference type="STRING" id="1661398.A0A482WEN1"/>
<dbReference type="OrthoDB" id="2985014at2759"/>
<proteinExistence type="predicted"/>
<dbReference type="GO" id="GO:0015293">
    <property type="term" value="F:symporter activity"/>
    <property type="evidence" value="ECO:0007669"/>
    <property type="project" value="UniProtKB-KW"/>
</dbReference>
<dbReference type="InterPro" id="IPR011701">
    <property type="entry name" value="MFS"/>
</dbReference>
<dbReference type="PANTHER" id="PTHR11662:SF336">
    <property type="entry name" value="LP19554P"/>
    <property type="match status" value="1"/>
</dbReference>
<feature type="transmembrane region" description="Helical" evidence="7">
    <location>
        <begin position="321"/>
        <end position="345"/>
    </location>
</feature>
<dbReference type="Gene3D" id="1.20.120.540">
    <property type="entry name" value="Voltage-gated potassium channels"/>
    <property type="match status" value="1"/>
</dbReference>
<feature type="transmembrane region" description="Helical" evidence="7">
    <location>
        <begin position="76"/>
        <end position="96"/>
    </location>
</feature>
<keyword evidence="4" id="KW-0769">Symport</keyword>
<dbReference type="GO" id="GO:0006820">
    <property type="term" value="P:monoatomic anion transport"/>
    <property type="evidence" value="ECO:0007669"/>
    <property type="project" value="TreeGrafter"/>
</dbReference>
<dbReference type="GO" id="GO:0016020">
    <property type="term" value="C:membrane"/>
    <property type="evidence" value="ECO:0007669"/>
    <property type="project" value="UniProtKB-SubCell"/>
</dbReference>